<evidence type="ECO:0000313" key="2">
    <source>
        <dbReference type="Proteomes" id="UP000184139"/>
    </source>
</evidence>
<name>A0A1M5YB47_9BACT</name>
<dbReference type="Proteomes" id="UP000184139">
    <property type="component" value="Unassembled WGS sequence"/>
</dbReference>
<proteinExistence type="predicted"/>
<organism evidence="1 2">
    <name type="scientific">Desulfofustis glycolicus DSM 9705</name>
    <dbReference type="NCBI Taxonomy" id="1121409"/>
    <lineage>
        <taxon>Bacteria</taxon>
        <taxon>Pseudomonadati</taxon>
        <taxon>Thermodesulfobacteriota</taxon>
        <taxon>Desulfobulbia</taxon>
        <taxon>Desulfobulbales</taxon>
        <taxon>Desulfocapsaceae</taxon>
        <taxon>Desulfofustis</taxon>
    </lineage>
</organism>
<reference evidence="1 2" key="1">
    <citation type="submission" date="2016-11" db="EMBL/GenBank/DDBJ databases">
        <authorList>
            <person name="Jaros S."/>
            <person name="Januszkiewicz K."/>
            <person name="Wedrychowicz H."/>
        </authorList>
    </citation>
    <scope>NUCLEOTIDE SEQUENCE [LARGE SCALE GENOMIC DNA]</scope>
    <source>
        <strain evidence="1 2">DSM 9705</strain>
    </source>
</reference>
<evidence type="ECO:0000313" key="1">
    <source>
        <dbReference type="EMBL" id="SHI09196.1"/>
    </source>
</evidence>
<sequence>MKNDIEKIMEELAKGSDRIIVNPETLEELKNQGIPFDVVPSPTIDELFEQRRIKAKENAPRLPTLPEGLPPSIQALYQEIRECIFFGLNGAAITMSSILIEYAIKYATHIKESGGHSGAEPDKWDEFEEMELSPAINRAKRAGLLDSKLAKRLHSFRTTIRNPYNHFNIKKITKNVVAQKVKRLNVKTGQVEVVDIEAENSPMIQTQAKPFMDEHHVIPVFHFADEIVKYLLRKIR</sequence>
<dbReference type="AlphaFoldDB" id="A0A1M5YB47"/>
<protein>
    <submittedName>
        <fullName evidence="1">Uncharacterized protein</fullName>
    </submittedName>
</protein>
<gene>
    <name evidence="1" type="ORF">SAMN02745124_03815</name>
</gene>
<keyword evidence="2" id="KW-1185">Reference proteome</keyword>
<dbReference type="OrthoDB" id="1354978at2"/>
<dbReference type="EMBL" id="FQXS01000031">
    <property type="protein sequence ID" value="SHI09196.1"/>
    <property type="molecule type" value="Genomic_DNA"/>
</dbReference>
<dbReference type="RefSeq" id="WP_073378628.1">
    <property type="nucleotide sequence ID" value="NZ_FQXS01000031.1"/>
</dbReference>
<accession>A0A1M5YB47</accession>